<evidence type="ECO:0000256" key="3">
    <source>
        <dbReference type="ARBA" id="ARBA00022630"/>
    </source>
</evidence>
<organism evidence="16 17">
    <name type="scientific">Perkinsus olseni</name>
    <name type="common">Perkinsus atlanticus</name>
    <dbReference type="NCBI Taxonomy" id="32597"/>
    <lineage>
        <taxon>Eukaryota</taxon>
        <taxon>Sar</taxon>
        <taxon>Alveolata</taxon>
        <taxon>Perkinsozoa</taxon>
        <taxon>Perkinsea</taxon>
        <taxon>Perkinsida</taxon>
        <taxon>Perkinsidae</taxon>
        <taxon>Perkinsus</taxon>
    </lineage>
</organism>
<dbReference type="GO" id="GO:0034599">
    <property type="term" value="P:cellular response to oxidative stress"/>
    <property type="evidence" value="ECO:0007669"/>
    <property type="project" value="TreeGrafter"/>
</dbReference>
<evidence type="ECO:0000256" key="5">
    <source>
        <dbReference type="ARBA" id="ARBA00022857"/>
    </source>
</evidence>
<feature type="binding site" evidence="11">
    <location>
        <begin position="195"/>
        <end position="202"/>
    </location>
    <ligand>
        <name>NAD(+)</name>
        <dbReference type="ChEBI" id="CHEBI:57540"/>
    </ligand>
</feature>
<evidence type="ECO:0000256" key="13">
    <source>
        <dbReference type="RuleBase" id="RU003691"/>
    </source>
</evidence>
<dbReference type="Pfam" id="PF07992">
    <property type="entry name" value="Pyr_redox_2"/>
    <property type="match status" value="1"/>
</dbReference>
<dbReference type="GO" id="GO:0004791">
    <property type="term" value="F:thioredoxin-disulfide reductase (NADPH) activity"/>
    <property type="evidence" value="ECO:0007669"/>
    <property type="project" value="UniProtKB-EC"/>
</dbReference>
<dbReference type="InterPro" id="IPR001100">
    <property type="entry name" value="Pyr_nuc-diS_OxRdtase"/>
</dbReference>
<evidence type="ECO:0000256" key="7">
    <source>
        <dbReference type="ARBA" id="ARBA00023002"/>
    </source>
</evidence>
<dbReference type="Pfam" id="PF02852">
    <property type="entry name" value="Pyr_redox_dim"/>
    <property type="match status" value="1"/>
</dbReference>
<dbReference type="GO" id="GO:0050660">
    <property type="term" value="F:flavin adenine dinucleotide binding"/>
    <property type="evidence" value="ECO:0007669"/>
    <property type="project" value="InterPro"/>
</dbReference>
<reference evidence="16 17" key="1">
    <citation type="submission" date="2020-04" db="EMBL/GenBank/DDBJ databases">
        <title>Perkinsus olseni comparative genomics.</title>
        <authorList>
            <person name="Bogema D.R."/>
        </authorList>
    </citation>
    <scope>NUCLEOTIDE SEQUENCE [LARGE SCALE GENOMIC DNA]</scope>
    <source>
        <strain evidence="16">00978-12</strain>
    </source>
</reference>
<dbReference type="SUPFAM" id="SSF55424">
    <property type="entry name" value="FAD/NAD-linked reductases, dimerisation (C-terminal) domain"/>
    <property type="match status" value="1"/>
</dbReference>
<comment type="caution">
    <text evidence="16">The sequence shown here is derived from an EMBL/GenBank/DDBJ whole genome shotgun (WGS) entry which is preliminary data.</text>
</comment>
<dbReference type="InterPro" id="IPR023753">
    <property type="entry name" value="FAD/NAD-binding_dom"/>
</dbReference>
<sequence>MPDPGDSAYDWDLFVIGGGSGGLAASKTAAALGARVAVADFVKPSPQGTTWGLGGTCVNVGCIPKKLFHMSAQTAETKASLRCCYRLLVVTASHNWDAMIRNVTTYISSLNWGYKSELRSNNVKYYNSFATFIDKNTLKLTDKRGREVIVTARYILIATGGRPNLGGYPGAEECCISSDDIFRRSTPPGKTLVVGASYIALESAGFIAGFGYDTTVMVRSILLRGFDQDMAERIGKYMENHGTKFAREMVPTKFEKTEDGKVRVYAKGASDISDDDGTEFGVFDTVLMAVGRTGCAGWLSLDNAGVHYDAGKGKIPVDKAEKTNIDNIYAIGDVVEGMLELTPVAIQSGKMLAERLFGGASKLMDYHNVPTTVFTPIEYASVGMSEENARDQYGDDLIVYHSFFKPLLWALNKERGDADCYMKVLCENKGDRKVVGVHILGPDAGEMIQGLAVAMKAGCTKAHLDDTVGIHPTCAETFTTLTQIKEDGQDAAVGGSC</sequence>
<dbReference type="SUPFAM" id="SSF51905">
    <property type="entry name" value="FAD/NAD(P)-binding domain"/>
    <property type="match status" value="1"/>
</dbReference>
<dbReference type="InterPro" id="IPR036188">
    <property type="entry name" value="FAD/NAD-bd_sf"/>
</dbReference>
<dbReference type="InterPro" id="IPR016156">
    <property type="entry name" value="FAD/NAD-linked_Rdtase_dimer_sf"/>
</dbReference>
<evidence type="ECO:0000256" key="6">
    <source>
        <dbReference type="ARBA" id="ARBA00022933"/>
    </source>
</evidence>
<keyword evidence="7 13" id="KW-0560">Oxidoreductase</keyword>
<dbReference type="GO" id="GO:0005829">
    <property type="term" value="C:cytosol"/>
    <property type="evidence" value="ECO:0007669"/>
    <property type="project" value="TreeGrafter"/>
</dbReference>
<feature type="domain" description="FAD/NAD(P)-binding" evidence="15">
    <location>
        <begin position="12"/>
        <end position="349"/>
    </location>
</feature>
<dbReference type="GO" id="GO:0045454">
    <property type="term" value="P:cell redox homeostasis"/>
    <property type="evidence" value="ECO:0007669"/>
    <property type="project" value="InterPro"/>
</dbReference>
<comment type="cofactor">
    <cofactor evidence="11">
        <name>FAD</name>
        <dbReference type="ChEBI" id="CHEBI:57692"/>
    </cofactor>
    <text evidence="11">Binds 1 FAD per subunit.</text>
</comment>
<comment type="similarity">
    <text evidence="1 13">Belongs to the class-I pyridine nucleotide-disulfide oxidoreductase family.</text>
</comment>
<keyword evidence="4 11" id="KW-0274">FAD</keyword>
<evidence type="ECO:0000256" key="8">
    <source>
        <dbReference type="ARBA" id="ARBA00023157"/>
    </source>
</evidence>
<dbReference type="FunFam" id="3.30.390.30:FF:000004">
    <property type="entry name" value="Thioredoxin reductase 1, cytoplasmic"/>
    <property type="match status" value="1"/>
</dbReference>
<dbReference type="InterPro" id="IPR012999">
    <property type="entry name" value="Pyr_OxRdtase_I_AS"/>
</dbReference>
<evidence type="ECO:0000313" key="17">
    <source>
        <dbReference type="Proteomes" id="UP000541610"/>
    </source>
</evidence>
<feature type="domain" description="Pyridine nucleotide-disulphide oxidoreductase dimerisation" evidence="14">
    <location>
        <begin position="369"/>
        <end position="480"/>
    </location>
</feature>
<dbReference type="NCBIfam" id="TIGR01438">
    <property type="entry name" value="TGR"/>
    <property type="match status" value="1"/>
</dbReference>
<evidence type="ECO:0000256" key="1">
    <source>
        <dbReference type="ARBA" id="ARBA00007532"/>
    </source>
</evidence>
<gene>
    <name evidence="16" type="primary">TXNRD3</name>
    <name evidence="16" type="ORF">FOZ60_004552</name>
</gene>
<feature type="binding site" evidence="11">
    <location>
        <position position="291"/>
    </location>
    <ligand>
        <name>NAD(+)</name>
        <dbReference type="ChEBI" id="CHEBI:57540"/>
    </ligand>
</feature>
<feature type="binding site" evidence="11">
    <location>
        <position position="66"/>
    </location>
    <ligand>
        <name>FAD</name>
        <dbReference type="ChEBI" id="CHEBI:57692"/>
    </ligand>
</feature>
<name>A0A7J6PH20_PEROL</name>
<evidence type="ECO:0000256" key="9">
    <source>
        <dbReference type="ARBA" id="ARBA00023284"/>
    </source>
</evidence>
<dbReference type="PANTHER" id="PTHR42737:SF8">
    <property type="entry name" value="THIOREDOXIN-DISULFIDE REDUCTASE"/>
    <property type="match status" value="1"/>
</dbReference>
<keyword evidence="3 13" id="KW-0285">Flavoprotein</keyword>
<dbReference type="InterPro" id="IPR006338">
    <property type="entry name" value="Thioredoxin/glutathione_Rdtase"/>
</dbReference>
<evidence type="ECO:0000259" key="14">
    <source>
        <dbReference type="Pfam" id="PF02852"/>
    </source>
</evidence>
<dbReference type="OrthoDB" id="5956163at2759"/>
<dbReference type="GO" id="GO:0006749">
    <property type="term" value="P:glutathione metabolic process"/>
    <property type="evidence" value="ECO:0007669"/>
    <property type="project" value="TreeGrafter"/>
</dbReference>
<keyword evidence="8" id="KW-1015">Disulfide bond</keyword>
<evidence type="ECO:0000313" key="16">
    <source>
        <dbReference type="EMBL" id="KAF4695478.1"/>
    </source>
</evidence>
<evidence type="ECO:0000256" key="10">
    <source>
        <dbReference type="PIRSR" id="PIRSR000350-2"/>
    </source>
</evidence>
<feature type="disulfide bond" description="Redox-active" evidence="12">
    <location>
        <begin position="57"/>
        <end position="62"/>
    </location>
</feature>
<accession>A0A7J6PH20</accession>
<dbReference type="EMBL" id="JABANP010000020">
    <property type="protein sequence ID" value="KAF4695478.1"/>
    <property type="molecule type" value="Genomic_DNA"/>
</dbReference>
<dbReference type="GO" id="GO:0005739">
    <property type="term" value="C:mitochondrion"/>
    <property type="evidence" value="ECO:0007669"/>
    <property type="project" value="TreeGrafter"/>
</dbReference>
<dbReference type="Gene3D" id="3.50.50.60">
    <property type="entry name" value="FAD/NAD(P)-binding domain"/>
    <property type="match status" value="2"/>
</dbReference>
<dbReference type="InterPro" id="IPR046952">
    <property type="entry name" value="GSHR/TRXR-like"/>
</dbReference>
<evidence type="ECO:0000256" key="12">
    <source>
        <dbReference type="PIRSR" id="PIRSR000350-4"/>
    </source>
</evidence>
<protein>
    <recommendedName>
        <fullName evidence="2">thioredoxin-disulfide reductase (NADPH)</fullName>
        <ecNumber evidence="2">1.8.1.9</ecNumber>
    </recommendedName>
</protein>
<dbReference type="PRINTS" id="PR00368">
    <property type="entry name" value="FADPNR"/>
</dbReference>
<evidence type="ECO:0000256" key="11">
    <source>
        <dbReference type="PIRSR" id="PIRSR000350-3"/>
    </source>
</evidence>
<keyword evidence="11" id="KW-0547">Nucleotide-binding</keyword>
<keyword evidence="11" id="KW-0520">NAD</keyword>
<keyword evidence="6" id="KW-0712">Selenocysteine</keyword>
<dbReference type="Gene3D" id="3.30.390.30">
    <property type="match status" value="1"/>
</dbReference>
<keyword evidence="5" id="KW-0521">NADP</keyword>
<feature type="binding site" evidence="11">
    <location>
        <position position="333"/>
    </location>
    <ligand>
        <name>FAD</name>
        <dbReference type="ChEBI" id="CHEBI:57692"/>
    </ligand>
</feature>
<dbReference type="GO" id="GO:0004362">
    <property type="term" value="F:glutathione-disulfide reductase (NADPH) activity"/>
    <property type="evidence" value="ECO:0007669"/>
    <property type="project" value="TreeGrafter"/>
</dbReference>
<dbReference type="PANTHER" id="PTHR42737">
    <property type="entry name" value="GLUTATHIONE REDUCTASE"/>
    <property type="match status" value="1"/>
</dbReference>
<dbReference type="Proteomes" id="UP000541610">
    <property type="component" value="Unassembled WGS sequence"/>
</dbReference>
<dbReference type="FunFam" id="3.50.50.60:FF:000012">
    <property type="entry name" value="Thioredoxin reductase 1, cytoplasmic"/>
    <property type="match status" value="1"/>
</dbReference>
<evidence type="ECO:0000256" key="2">
    <source>
        <dbReference type="ARBA" id="ARBA00012610"/>
    </source>
</evidence>
<proteinExistence type="inferred from homology"/>
<evidence type="ECO:0000256" key="4">
    <source>
        <dbReference type="ARBA" id="ARBA00022827"/>
    </source>
</evidence>
<feature type="active site" description="Proton acceptor" evidence="10">
    <location>
        <position position="471"/>
    </location>
</feature>
<keyword evidence="9 13" id="KW-0676">Redox-active center</keyword>
<dbReference type="PIRSF" id="PIRSF000350">
    <property type="entry name" value="Mercury_reductase_MerA"/>
    <property type="match status" value="1"/>
</dbReference>
<dbReference type="PRINTS" id="PR00411">
    <property type="entry name" value="PNDRDTASEI"/>
</dbReference>
<dbReference type="InterPro" id="IPR004099">
    <property type="entry name" value="Pyr_nucl-diS_OxRdtase_dimer"/>
</dbReference>
<dbReference type="EC" id="1.8.1.9" evidence="2"/>
<dbReference type="PROSITE" id="PS00076">
    <property type="entry name" value="PYRIDINE_REDOX_1"/>
    <property type="match status" value="1"/>
</dbReference>
<dbReference type="AlphaFoldDB" id="A0A7J6PH20"/>
<evidence type="ECO:0000259" key="15">
    <source>
        <dbReference type="Pfam" id="PF07992"/>
    </source>
</evidence>